<sequence length="293" mass="31796">MSLRLHTTSSYTVRSPLPVLQVLLLMSLLLMMLVPSTNGKLNSKERLLHVELRCLCVKTTSGIHSSNIQSLEVNRAGPHCANVEVLAMLKNGKKICLDPEAPRIKKIVQKILEDEPNSAEVSVSAPRFPTLHRKLPKWTDGGDKTGLERVGNHESAEPQPCCPRTGSRLQLALLSAMNPAVGTRASRPRSSPGLLLLGLLLLPAIALAQESSLPAASVSLPVDSEGREEDLQCVCLKTTSGIHPRHISSLEVIGAGLHCPSPQLIATLKTGRKICLDQQNPLYKKIIKRLLKS</sequence>
<dbReference type="PROSITE" id="PS00471">
    <property type="entry name" value="SMALL_CYTOKINES_CXC"/>
    <property type="match status" value="2"/>
</dbReference>
<dbReference type="InterPro" id="IPR033899">
    <property type="entry name" value="CXC_Chemokine_domain"/>
</dbReference>
<evidence type="ECO:0000256" key="12">
    <source>
        <dbReference type="SAM" id="MobiDB-lite"/>
    </source>
</evidence>
<feature type="domain" description="Chemokine interleukin-8-like" evidence="14">
    <location>
        <begin position="230"/>
        <end position="290"/>
    </location>
</feature>
<comment type="subcellular location">
    <subcellularLocation>
        <location evidence="1 10">Secreted</location>
    </subcellularLocation>
</comment>
<dbReference type="GO" id="GO:0008009">
    <property type="term" value="F:chemokine activity"/>
    <property type="evidence" value="ECO:0007669"/>
    <property type="project" value="InterPro"/>
</dbReference>
<keyword evidence="6" id="KW-0597">Phosphoprotein</keyword>
<dbReference type="FunFam" id="2.40.50.40:FF:000004">
    <property type="entry name" value="C-X-C motif chemokine"/>
    <property type="match status" value="2"/>
</dbReference>
<evidence type="ECO:0000256" key="2">
    <source>
        <dbReference type="ARBA" id="ARBA00010665"/>
    </source>
</evidence>
<evidence type="ECO:0000256" key="7">
    <source>
        <dbReference type="ARBA" id="ARBA00022674"/>
    </source>
</evidence>
<evidence type="ECO:0000256" key="10">
    <source>
        <dbReference type="RuleBase" id="RU361149"/>
    </source>
</evidence>
<evidence type="ECO:0000256" key="13">
    <source>
        <dbReference type="SAM" id="Phobius"/>
    </source>
</evidence>
<feature type="region of interest" description="Disordered" evidence="12">
    <location>
        <begin position="134"/>
        <end position="163"/>
    </location>
</feature>
<dbReference type="InterPro" id="IPR001811">
    <property type="entry name" value="Chemokine_IL8-like_dom"/>
</dbReference>
<dbReference type="CDD" id="cd00273">
    <property type="entry name" value="Chemokine_CXC"/>
    <property type="match status" value="2"/>
</dbReference>
<dbReference type="GO" id="GO:0006952">
    <property type="term" value="P:defense response"/>
    <property type="evidence" value="ECO:0007669"/>
    <property type="project" value="InterPro"/>
</dbReference>
<feature type="compositionally biased region" description="Basic and acidic residues" evidence="12">
    <location>
        <begin position="140"/>
        <end position="156"/>
    </location>
</feature>
<reference evidence="15" key="1">
    <citation type="submission" date="2019-03" db="EMBL/GenBank/DDBJ databases">
        <title>Genome sequencing and reference-guided assembly of Black Bengal Goat (Capra hircus).</title>
        <authorList>
            <person name="Siddiki A.Z."/>
            <person name="Baten A."/>
            <person name="Billah M."/>
            <person name="Alam M.A.U."/>
            <person name="Shawrob K.S.M."/>
            <person name="Saha S."/>
            <person name="Chowdhury M."/>
            <person name="Rahman A.H."/>
            <person name="Stear M."/>
            <person name="Miah G."/>
            <person name="Das G.B."/>
            <person name="Hossain M.M."/>
            <person name="Kumkum M."/>
            <person name="Islam M.S."/>
            <person name="Mollah A.M."/>
            <person name="Ahsan A."/>
            <person name="Tusar F."/>
            <person name="Khan M.K.I."/>
        </authorList>
    </citation>
    <scope>NUCLEOTIDE SEQUENCE [LARGE SCALE GENOMIC DNA]</scope>
</reference>
<dbReference type="PRINTS" id="PR00437">
    <property type="entry name" value="SMALLCYTKCXC"/>
</dbReference>
<keyword evidence="3 10" id="KW-0145">Chemotaxis</keyword>
<dbReference type="SMART" id="SM00199">
    <property type="entry name" value="SCY"/>
    <property type="match status" value="2"/>
</dbReference>
<comment type="similarity">
    <text evidence="2 10">Belongs to the intercrine alpha (chemokine CxC) family.</text>
</comment>
<dbReference type="PANTHER" id="PTHR12015">
    <property type="entry name" value="SMALL INDUCIBLE CYTOKINE A"/>
    <property type="match status" value="1"/>
</dbReference>
<protein>
    <recommendedName>
        <fullName evidence="10 11">Multifunctional fusion protein</fullName>
    </recommendedName>
    <domain>
        <recommendedName>
            <fullName evidence="11">Platelet factor 4</fullName>
            <shortName evidence="11">PF-4</shortName>
        </recommendedName>
        <alternativeName>
            <fullName evidence="11">C-X-C motif chemokine 4</fullName>
        </alternativeName>
    </domain>
    <domain>
        <recommendedName>
            <fullName evidence="10">C-X-C motif chemokine</fullName>
        </recommendedName>
    </domain>
</protein>
<dbReference type="PRINTS" id="PR00436">
    <property type="entry name" value="INTERLEUKIN8"/>
</dbReference>
<reference evidence="15" key="2">
    <citation type="submission" date="2025-08" db="UniProtKB">
        <authorList>
            <consortium name="Ensembl"/>
        </authorList>
    </citation>
    <scope>IDENTIFICATION</scope>
</reference>
<dbReference type="Gene3D" id="2.40.50.40">
    <property type="match status" value="2"/>
</dbReference>
<dbReference type="InterPro" id="IPR001089">
    <property type="entry name" value="Chemokine_CXC"/>
</dbReference>
<evidence type="ECO:0000313" key="15">
    <source>
        <dbReference type="Ensembl" id="ENSCHIP00010040563.1"/>
    </source>
</evidence>
<dbReference type="SUPFAM" id="SSF54117">
    <property type="entry name" value="Interleukin 8-like chemokines"/>
    <property type="match status" value="2"/>
</dbReference>
<feature type="transmembrane region" description="Helical" evidence="13">
    <location>
        <begin position="15"/>
        <end position="34"/>
    </location>
</feature>
<dbReference type="GO" id="GO:0008201">
    <property type="term" value="F:heparin binding"/>
    <property type="evidence" value="ECO:0007669"/>
    <property type="project" value="UniProtKB-KW"/>
</dbReference>
<dbReference type="GO" id="GO:0005615">
    <property type="term" value="C:extracellular space"/>
    <property type="evidence" value="ECO:0007669"/>
    <property type="project" value="UniProtKB-UniRule"/>
</dbReference>
<keyword evidence="4 10" id="KW-0202">Cytokine</keyword>
<evidence type="ECO:0000256" key="3">
    <source>
        <dbReference type="ARBA" id="ARBA00022500"/>
    </source>
</evidence>
<dbReference type="InterPro" id="IPR039809">
    <property type="entry name" value="Chemokine_b/g/d"/>
</dbReference>
<proteinExistence type="inferred from homology"/>
<dbReference type="AlphaFoldDB" id="A0A8C2SCX6"/>
<dbReference type="GO" id="GO:0042119">
    <property type="term" value="P:neutrophil activation"/>
    <property type="evidence" value="ECO:0007669"/>
    <property type="project" value="UniProtKB-ARBA"/>
</dbReference>
<keyword evidence="13" id="KW-1133">Transmembrane helix</keyword>
<name>A0A8C2SCX6_CAPHI</name>
<dbReference type="InterPro" id="IPR018048">
    <property type="entry name" value="Chemokine_CXC_CS"/>
</dbReference>
<evidence type="ECO:0000256" key="9">
    <source>
        <dbReference type="ARBA" id="ARBA00046854"/>
    </source>
</evidence>
<evidence type="ECO:0000256" key="1">
    <source>
        <dbReference type="ARBA" id="ARBA00004613"/>
    </source>
</evidence>
<evidence type="ECO:0000259" key="14">
    <source>
        <dbReference type="SMART" id="SM00199"/>
    </source>
</evidence>
<keyword evidence="7" id="KW-0358">Heparin-binding</keyword>
<dbReference type="PANTHER" id="PTHR12015:SF211">
    <property type="entry name" value="PLATELET FACTOR 4"/>
    <property type="match status" value="1"/>
</dbReference>
<keyword evidence="5 10" id="KW-0964">Secreted</keyword>
<evidence type="ECO:0000256" key="4">
    <source>
        <dbReference type="ARBA" id="ARBA00022514"/>
    </source>
</evidence>
<organism evidence="15">
    <name type="scientific">Capra hircus</name>
    <name type="common">Goat</name>
    <dbReference type="NCBI Taxonomy" id="9925"/>
    <lineage>
        <taxon>Eukaryota</taxon>
        <taxon>Metazoa</taxon>
        <taxon>Chordata</taxon>
        <taxon>Craniata</taxon>
        <taxon>Vertebrata</taxon>
        <taxon>Euteleostomi</taxon>
        <taxon>Mammalia</taxon>
        <taxon>Eutheria</taxon>
        <taxon>Laurasiatheria</taxon>
        <taxon>Artiodactyla</taxon>
        <taxon>Ruminantia</taxon>
        <taxon>Pecora</taxon>
        <taxon>Bovidae</taxon>
        <taxon>Caprinae</taxon>
        <taxon>Capra</taxon>
    </lineage>
</organism>
<keyword evidence="13" id="KW-0472">Membrane</keyword>
<dbReference type="GO" id="GO:0006955">
    <property type="term" value="P:immune response"/>
    <property type="evidence" value="ECO:0007669"/>
    <property type="project" value="InterPro"/>
</dbReference>
<dbReference type="Pfam" id="PF00048">
    <property type="entry name" value="IL8"/>
    <property type="match status" value="2"/>
</dbReference>
<dbReference type="GO" id="GO:0030593">
    <property type="term" value="P:neutrophil chemotaxis"/>
    <property type="evidence" value="ECO:0007669"/>
    <property type="project" value="UniProtKB-ARBA"/>
</dbReference>
<feature type="domain" description="Chemokine interleukin-8-like" evidence="14">
    <location>
        <begin position="51"/>
        <end position="111"/>
    </location>
</feature>
<evidence type="ECO:0000256" key="11">
    <source>
        <dbReference type="RuleBase" id="RU364007"/>
    </source>
</evidence>
<accession>A0A8C2SCX6</accession>
<evidence type="ECO:0000256" key="5">
    <source>
        <dbReference type="ARBA" id="ARBA00022525"/>
    </source>
</evidence>
<keyword evidence="13" id="KW-0812">Transmembrane</keyword>
<keyword evidence="8 11" id="KW-1015">Disulfide bond</keyword>
<evidence type="ECO:0000256" key="8">
    <source>
        <dbReference type="ARBA" id="ARBA00023157"/>
    </source>
</evidence>
<dbReference type="InterPro" id="IPR036048">
    <property type="entry name" value="Interleukin_8-like_sf"/>
</dbReference>
<comment type="subunit">
    <text evidence="9 11">Homotetramer. Interacts with TNFAIP6 (via Link domain). Interacts with CCR1. Interacts with CXCR3. Interacts with THBD; this interaction enhances generation of activated protein C.</text>
</comment>
<dbReference type="Ensembl" id="ENSCHIT00010056557.1">
    <property type="protein sequence ID" value="ENSCHIP00010040563.1"/>
    <property type="gene ID" value="ENSCHIG00010029797.1"/>
</dbReference>
<evidence type="ECO:0000256" key="6">
    <source>
        <dbReference type="ARBA" id="ARBA00022553"/>
    </source>
</evidence>